<accession>A0A7J4XFD6</accession>
<dbReference type="Proteomes" id="UP000422221">
    <property type="component" value="Unassembled WGS sequence"/>
</dbReference>
<proteinExistence type="predicted"/>
<comment type="caution">
    <text evidence="1">The sequence shown here is derived from an EMBL/GenBank/DDBJ whole genome shotgun (WGS) entry which is preliminary data.</text>
</comment>
<dbReference type="RefSeq" id="WP_005926673.1">
    <property type="nucleotide sequence ID" value="NZ_CABKSE010000001.1"/>
</dbReference>
<dbReference type="AlphaFoldDB" id="A0A7J4XFD6"/>
<name>A0A7J4XFD6_9BACE</name>
<evidence type="ECO:0000313" key="1">
    <source>
        <dbReference type="EMBL" id="KAA3760697.1"/>
    </source>
</evidence>
<organism evidence="1 2">
    <name type="scientific">Bacteroides salyersiae</name>
    <dbReference type="NCBI Taxonomy" id="291644"/>
    <lineage>
        <taxon>Bacteria</taxon>
        <taxon>Pseudomonadati</taxon>
        <taxon>Bacteroidota</taxon>
        <taxon>Bacteroidia</taxon>
        <taxon>Bacteroidales</taxon>
        <taxon>Bacteroidaceae</taxon>
        <taxon>Bacteroides</taxon>
    </lineage>
</organism>
<dbReference type="GeneID" id="93115551"/>
<sequence length="155" mass="18048">MNANEIIKSFSDFLNASWNYVIPLLSERTYTSNEDSINDWMQANWELLVERKILPLNEYLEVYGDGADFNGISSRITDINIAATHYLSVFIHHGTDLLTNEKINNSIFSFEKFVGFRAGFYTVAPPFKYVLVLDNNNMERVFRIENTHFELHKII</sequence>
<evidence type="ECO:0000313" key="2">
    <source>
        <dbReference type="Proteomes" id="UP000422221"/>
    </source>
</evidence>
<dbReference type="EMBL" id="VWMK01000019">
    <property type="protein sequence ID" value="KAA3760697.1"/>
    <property type="molecule type" value="Genomic_DNA"/>
</dbReference>
<gene>
    <name evidence="1" type="ORF">F3F73_17675</name>
</gene>
<reference evidence="1 2" key="1">
    <citation type="journal article" date="2019" name="Nat. Med.">
        <title>A library of human gut bacterial isolates paired with longitudinal multiomics data enables mechanistic microbiome research.</title>
        <authorList>
            <person name="Poyet M."/>
            <person name="Groussin M."/>
            <person name="Gibbons S.M."/>
            <person name="Avila-Pacheco J."/>
            <person name="Jiang X."/>
            <person name="Kearney S.M."/>
            <person name="Perrotta A.R."/>
            <person name="Berdy B."/>
            <person name="Zhao S."/>
            <person name="Lieberman T.D."/>
            <person name="Swanson P.K."/>
            <person name="Smith M."/>
            <person name="Roesemann S."/>
            <person name="Alexander J.E."/>
            <person name="Rich S.A."/>
            <person name="Livny J."/>
            <person name="Vlamakis H."/>
            <person name="Clish C."/>
            <person name="Bullock K."/>
            <person name="Deik A."/>
            <person name="Scott J."/>
            <person name="Pierce K.A."/>
            <person name="Xavier R.J."/>
            <person name="Alm E.J."/>
        </authorList>
    </citation>
    <scope>NUCLEOTIDE SEQUENCE [LARGE SCALE GENOMIC DNA]</scope>
    <source>
        <strain evidence="1 2">BIOML-A10</strain>
    </source>
</reference>
<protein>
    <submittedName>
        <fullName evidence="1">Uncharacterized protein</fullName>
    </submittedName>
</protein>